<evidence type="ECO:0000313" key="2">
    <source>
        <dbReference type="EMBL" id="KAJ8748898.1"/>
    </source>
</evidence>
<dbReference type="Proteomes" id="UP001159364">
    <property type="component" value="Linkage Group LG12"/>
</dbReference>
<organism evidence="2 3">
    <name type="scientific">Erythroxylum novogranatense</name>
    <dbReference type="NCBI Taxonomy" id="1862640"/>
    <lineage>
        <taxon>Eukaryota</taxon>
        <taxon>Viridiplantae</taxon>
        <taxon>Streptophyta</taxon>
        <taxon>Embryophyta</taxon>
        <taxon>Tracheophyta</taxon>
        <taxon>Spermatophyta</taxon>
        <taxon>Magnoliopsida</taxon>
        <taxon>eudicotyledons</taxon>
        <taxon>Gunneridae</taxon>
        <taxon>Pentapetalae</taxon>
        <taxon>rosids</taxon>
        <taxon>fabids</taxon>
        <taxon>Malpighiales</taxon>
        <taxon>Erythroxylaceae</taxon>
        <taxon>Erythroxylum</taxon>
    </lineage>
</organism>
<sequence length="198" mass="22139">MESPSEPLAIESFSNSWLTGNHSSLENLGDPSTASFQRSSGDSQNFKFDVPFTKSSSAIVHADQLFSDGLIRPNSLHRSSSSSVNLRPSSSTRPSPSSFSDSTVVPVADTQCEVLRRWKKRSERILQKWIGHLTPFCLGVGGTRKSIKVDDIDRREWEVKSWSNSPTYHSADSWSELEFETSIYEAILHCKKSIGRLK</sequence>
<name>A0AAV8SA32_9ROSI</name>
<gene>
    <name evidence="2" type="ORF">K2173_013331</name>
</gene>
<evidence type="ECO:0000313" key="3">
    <source>
        <dbReference type="Proteomes" id="UP001159364"/>
    </source>
</evidence>
<evidence type="ECO:0008006" key="4">
    <source>
        <dbReference type="Google" id="ProtNLM"/>
    </source>
</evidence>
<accession>A0AAV8SA32</accession>
<dbReference type="EMBL" id="JAIWQS010000012">
    <property type="protein sequence ID" value="KAJ8748898.1"/>
    <property type="molecule type" value="Genomic_DNA"/>
</dbReference>
<reference evidence="2 3" key="1">
    <citation type="submission" date="2021-09" db="EMBL/GenBank/DDBJ databases">
        <title>Genomic insights and catalytic innovation underlie evolution of tropane alkaloids biosynthesis.</title>
        <authorList>
            <person name="Wang Y.-J."/>
            <person name="Tian T."/>
            <person name="Huang J.-P."/>
            <person name="Huang S.-X."/>
        </authorList>
    </citation>
    <scope>NUCLEOTIDE SEQUENCE [LARGE SCALE GENOMIC DNA]</scope>
    <source>
        <strain evidence="2">KIB-2018</strain>
        <tissue evidence="2">Leaf</tissue>
    </source>
</reference>
<dbReference type="PANTHER" id="PTHR34576">
    <property type="entry name" value="MEMBRANE-ASSOCIATED KINASE REGULATOR 6-RELATED"/>
    <property type="match status" value="1"/>
</dbReference>
<keyword evidence="3" id="KW-1185">Reference proteome</keyword>
<dbReference type="PANTHER" id="PTHR34576:SF14">
    <property type="entry name" value="MEMBRANE-ASSOCIATED KINASE REGULATOR 6"/>
    <property type="match status" value="1"/>
</dbReference>
<comment type="caution">
    <text evidence="2">The sequence shown here is derived from an EMBL/GenBank/DDBJ whole genome shotgun (WGS) entry which is preliminary data.</text>
</comment>
<dbReference type="InterPro" id="IPR044699">
    <property type="entry name" value="MAKR6"/>
</dbReference>
<evidence type="ECO:0000256" key="1">
    <source>
        <dbReference type="SAM" id="MobiDB-lite"/>
    </source>
</evidence>
<protein>
    <recommendedName>
        <fullName evidence="4">Membrane-associated kinase regulator 6</fullName>
    </recommendedName>
</protein>
<feature type="region of interest" description="Disordered" evidence="1">
    <location>
        <begin position="77"/>
        <end position="102"/>
    </location>
</feature>
<proteinExistence type="predicted"/>
<dbReference type="AlphaFoldDB" id="A0AAV8SA32"/>